<protein>
    <submittedName>
        <fullName evidence="1">DUF5076 domain-containing protein</fullName>
    </submittedName>
</protein>
<evidence type="ECO:0000313" key="2">
    <source>
        <dbReference type="Proteomes" id="UP001595796"/>
    </source>
</evidence>
<dbReference type="RefSeq" id="WP_114955993.1">
    <property type="nucleotide sequence ID" value="NZ_JBHSJF010000006.1"/>
</dbReference>
<gene>
    <name evidence="1" type="ORF">ACFPFW_12490</name>
</gene>
<dbReference type="Gene3D" id="3.30.2370.10">
    <property type="entry name" value="putative pyruvate dehydrogenase"/>
    <property type="match status" value="1"/>
</dbReference>
<evidence type="ECO:0000313" key="1">
    <source>
        <dbReference type="EMBL" id="MFC5068827.1"/>
    </source>
</evidence>
<dbReference type="InterPro" id="IPR031796">
    <property type="entry name" value="DUF5076"/>
</dbReference>
<reference evidence="2" key="1">
    <citation type="journal article" date="2019" name="Int. J. Syst. Evol. Microbiol.">
        <title>The Global Catalogue of Microorganisms (GCM) 10K type strain sequencing project: providing services to taxonomists for standard genome sequencing and annotation.</title>
        <authorList>
            <consortium name="The Broad Institute Genomics Platform"/>
            <consortium name="The Broad Institute Genome Sequencing Center for Infectious Disease"/>
            <person name="Wu L."/>
            <person name="Ma J."/>
        </authorList>
    </citation>
    <scope>NUCLEOTIDE SEQUENCE [LARGE SCALE GENOMIC DNA]</scope>
    <source>
        <strain evidence="2">CGMCC 1.16444</strain>
    </source>
</reference>
<accession>A0ABV9Z2Q9</accession>
<proteinExistence type="predicted"/>
<dbReference type="Pfam" id="PF16826">
    <property type="entry name" value="DUF5076"/>
    <property type="match status" value="1"/>
</dbReference>
<organism evidence="1 2">
    <name type="scientific">Flaviflagellibacter deserti</name>
    <dbReference type="NCBI Taxonomy" id="2267266"/>
    <lineage>
        <taxon>Bacteria</taxon>
        <taxon>Pseudomonadati</taxon>
        <taxon>Pseudomonadota</taxon>
        <taxon>Alphaproteobacteria</taxon>
        <taxon>Hyphomicrobiales</taxon>
        <taxon>Flaviflagellibacter</taxon>
    </lineage>
</organism>
<dbReference type="Proteomes" id="UP001595796">
    <property type="component" value="Unassembled WGS sequence"/>
</dbReference>
<dbReference type="EMBL" id="JBHSJF010000006">
    <property type="protein sequence ID" value="MFC5068827.1"/>
    <property type="molecule type" value="Genomic_DNA"/>
</dbReference>
<comment type="caution">
    <text evidence="1">The sequence shown here is derived from an EMBL/GenBank/DDBJ whole genome shotgun (WGS) entry which is preliminary data.</text>
</comment>
<keyword evidence="2" id="KW-1185">Reference proteome</keyword>
<name>A0ABV9Z2Q9_9HYPH</name>
<sequence>MSEFEALHLPSAAFEKGGVEVLRAAIIDEGLHVSLKRAFDDPSTWGVLLADIARHVSRVYAKETGASEAEVVVDIRRLFDAELDQPTDVGSTDAMN</sequence>